<dbReference type="Pfam" id="PF07562">
    <property type="entry name" value="NCD3G"/>
    <property type="match status" value="1"/>
</dbReference>
<evidence type="ECO:0000256" key="9">
    <source>
        <dbReference type="ARBA" id="ARBA00023180"/>
    </source>
</evidence>
<organism evidence="13 14">
    <name type="scientific">Xenopus laevis</name>
    <name type="common">African clawed frog</name>
    <dbReference type="NCBI Taxonomy" id="8355"/>
    <lineage>
        <taxon>Eukaryota</taxon>
        <taxon>Metazoa</taxon>
        <taxon>Chordata</taxon>
        <taxon>Craniata</taxon>
        <taxon>Vertebrata</taxon>
        <taxon>Euteleostomi</taxon>
        <taxon>Amphibia</taxon>
        <taxon>Batrachia</taxon>
        <taxon>Anura</taxon>
        <taxon>Pipoidea</taxon>
        <taxon>Pipidae</taxon>
        <taxon>Xenopodinae</taxon>
        <taxon>Xenopus</taxon>
        <taxon>Xenopus</taxon>
    </lineage>
</organism>
<dbReference type="FunFam" id="3.40.50.2300:FF:000728">
    <property type="entry name" value="Uncharacterized protein"/>
    <property type="match status" value="1"/>
</dbReference>
<protein>
    <recommendedName>
        <fullName evidence="15">Receptor ligand binding region domain-containing protein</fullName>
    </recommendedName>
</protein>
<evidence type="ECO:0000256" key="4">
    <source>
        <dbReference type="ARBA" id="ARBA00022729"/>
    </source>
</evidence>
<feature type="domain" description="Receptor ligand binding region" evidence="11">
    <location>
        <begin position="1"/>
        <end position="345"/>
    </location>
</feature>
<evidence type="ECO:0000259" key="11">
    <source>
        <dbReference type="Pfam" id="PF01094"/>
    </source>
</evidence>
<dbReference type="GO" id="GO:0005886">
    <property type="term" value="C:plasma membrane"/>
    <property type="evidence" value="ECO:0007669"/>
    <property type="project" value="UniProtKB-SubCell"/>
</dbReference>
<dbReference type="PANTHER" id="PTHR24061">
    <property type="entry name" value="CALCIUM-SENSING RECEPTOR-RELATED"/>
    <property type="match status" value="1"/>
</dbReference>
<keyword evidence="9" id="KW-0325">Glycoprotein</keyword>
<feature type="domain" description="GPCR family 3 nine cysteines" evidence="12">
    <location>
        <begin position="351"/>
        <end position="390"/>
    </location>
</feature>
<evidence type="ECO:0000313" key="13">
    <source>
        <dbReference type="EMBL" id="OCT96497.1"/>
    </source>
</evidence>
<evidence type="ECO:0000256" key="6">
    <source>
        <dbReference type="ARBA" id="ARBA00023040"/>
    </source>
</evidence>
<evidence type="ECO:0000256" key="2">
    <source>
        <dbReference type="ARBA" id="ARBA00022475"/>
    </source>
</evidence>
<evidence type="ECO:0008006" key="15">
    <source>
        <dbReference type="Google" id="ProtNLM"/>
    </source>
</evidence>
<dbReference type="InterPro" id="IPR000337">
    <property type="entry name" value="GPCR_3"/>
</dbReference>
<dbReference type="InterPro" id="IPR011500">
    <property type="entry name" value="GPCR_3_9-Cys_dom"/>
</dbReference>
<dbReference type="OMA" id="YENSSKW"/>
<keyword evidence="7" id="KW-0472">Membrane</keyword>
<evidence type="ECO:0000256" key="7">
    <source>
        <dbReference type="ARBA" id="ARBA00023136"/>
    </source>
</evidence>
<evidence type="ECO:0000256" key="8">
    <source>
        <dbReference type="ARBA" id="ARBA00023170"/>
    </source>
</evidence>
<dbReference type="InterPro" id="IPR000068">
    <property type="entry name" value="GPCR_3_Ca_sens_rcpt-rel"/>
</dbReference>
<dbReference type="AlphaFoldDB" id="A0A974HZR0"/>
<comment type="subcellular location">
    <subcellularLocation>
        <location evidence="1">Cell membrane</location>
        <topology evidence="1">Multi-pass membrane protein</topology>
    </subcellularLocation>
</comment>
<dbReference type="GO" id="GO:0004930">
    <property type="term" value="F:G protein-coupled receptor activity"/>
    <property type="evidence" value="ECO:0007669"/>
    <property type="project" value="UniProtKB-KW"/>
</dbReference>
<name>A0A974HZR0_XENLA</name>
<dbReference type="PRINTS" id="PR00248">
    <property type="entry name" value="GPCRMGR"/>
</dbReference>
<keyword evidence="3" id="KW-0812">Transmembrane</keyword>
<evidence type="ECO:0000256" key="5">
    <source>
        <dbReference type="ARBA" id="ARBA00022989"/>
    </source>
</evidence>
<keyword evidence="5" id="KW-1133">Transmembrane helix</keyword>
<dbReference type="PANTHER" id="PTHR24061:SF588">
    <property type="entry name" value="VOMERONASAL TYPE-2 RECEPTOR 26"/>
    <property type="match status" value="1"/>
</dbReference>
<reference evidence="14" key="1">
    <citation type="journal article" date="2016" name="Nature">
        <title>Genome evolution in the allotetraploid frog Xenopus laevis.</title>
        <authorList>
            <person name="Session A.M."/>
            <person name="Uno Y."/>
            <person name="Kwon T."/>
            <person name="Chapman J.A."/>
            <person name="Toyoda A."/>
            <person name="Takahashi S."/>
            <person name="Fukui A."/>
            <person name="Hikosaka A."/>
            <person name="Suzuki A."/>
            <person name="Kondo M."/>
            <person name="van Heeringen S.J."/>
            <person name="Quigley I."/>
            <person name="Heinz S."/>
            <person name="Ogino H."/>
            <person name="Ochi H."/>
            <person name="Hellsten U."/>
            <person name="Lyons J.B."/>
            <person name="Simakov O."/>
            <person name="Putnam N."/>
            <person name="Stites J."/>
            <person name="Kuroki Y."/>
            <person name="Tanaka T."/>
            <person name="Michiue T."/>
            <person name="Watanabe M."/>
            <person name="Bogdanovic O."/>
            <person name="Lister R."/>
            <person name="Georgiou G."/>
            <person name="Paranjpe S.S."/>
            <person name="van Kruijsbergen I."/>
            <person name="Shu S."/>
            <person name="Carlson J."/>
            <person name="Kinoshita T."/>
            <person name="Ohta Y."/>
            <person name="Mawaribuchi S."/>
            <person name="Jenkins J."/>
            <person name="Grimwood J."/>
            <person name="Schmutz J."/>
            <person name="Mitros T."/>
            <person name="Mozaffari S.V."/>
            <person name="Suzuki Y."/>
            <person name="Haramoto Y."/>
            <person name="Yamamoto T.S."/>
            <person name="Takagi C."/>
            <person name="Heald R."/>
            <person name="Miller K."/>
            <person name="Haudenschild C."/>
            <person name="Kitzman J."/>
            <person name="Nakayama T."/>
            <person name="Izutsu Y."/>
            <person name="Robert J."/>
            <person name="Fortriede J."/>
            <person name="Burns K."/>
            <person name="Lotay V."/>
            <person name="Karimi K."/>
            <person name="Yasuoka Y."/>
            <person name="Dichmann D.S."/>
            <person name="Flajnik M.F."/>
            <person name="Houston D.W."/>
            <person name="Shendure J."/>
            <person name="DuPasquier L."/>
            <person name="Vize P.D."/>
            <person name="Zorn A.M."/>
            <person name="Ito M."/>
            <person name="Marcotte E.M."/>
            <person name="Wallingford J.B."/>
            <person name="Ito Y."/>
            <person name="Asashima M."/>
            <person name="Ueno N."/>
            <person name="Matsuda Y."/>
            <person name="Veenstra G.J."/>
            <person name="Fujiyama A."/>
            <person name="Harland R.M."/>
            <person name="Taira M."/>
            <person name="Rokhsar D.S."/>
        </authorList>
    </citation>
    <scope>NUCLEOTIDE SEQUENCE [LARGE SCALE GENOMIC DNA]</scope>
    <source>
        <strain evidence="14">J</strain>
    </source>
</reference>
<evidence type="ECO:0000256" key="3">
    <source>
        <dbReference type="ARBA" id="ARBA00022692"/>
    </source>
</evidence>
<dbReference type="Gene3D" id="3.40.50.2300">
    <property type="match status" value="2"/>
</dbReference>
<evidence type="ECO:0000256" key="1">
    <source>
        <dbReference type="ARBA" id="ARBA00004651"/>
    </source>
</evidence>
<keyword evidence="4" id="KW-0732">Signal</keyword>
<dbReference type="Gene3D" id="2.10.50.30">
    <property type="entry name" value="GPCR, family 3, nine cysteines domain"/>
    <property type="match status" value="1"/>
</dbReference>
<dbReference type="Pfam" id="PF01094">
    <property type="entry name" value="ANF_receptor"/>
    <property type="match status" value="1"/>
</dbReference>
<dbReference type="SUPFAM" id="SSF53822">
    <property type="entry name" value="Periplasmic binding protein-like I"/>
    <property type="match status" value="1"/>
</dbReference>
<keyword evidence="10" id="KW-0807">Transducer</keyword>
<feature type="non-terminal residue" evidence="13">
    <location>
        <position position="1"/>
    </location>
</feature>
<dbReference type="InterPro" id="IPR038550">
    <property type="entry name" value="GPCR_3_9-Cys_sf"/>
</dbReference>
<keyword evidence="2" id="KW-1003">Cell membrane</keyword>
<dbReference type="Proteomes" id="UP000694892">
    <property type="component" value="Chromosome 1S"/>
</dbReference>
<keyword evidence="8" id="KW-0675">Receptor</keyword>
<dbReference type="EMBL" id="CM004467">
    <property type="protein sequence ID" value="OCT96497.1"/>
    <property type="molecule type" value="Genomic_DNA"/>
</dbReference>
<dbReference type="FunFam" id="2.10.50.30:FF:000007">
    <property type="entry name" value="Vomeronasal 2, receptor 82"/>
    <property type="match status" value="1"/>
</dbReference>
<gene>
    <name evidence="13" type="ORF">XELAEV_18008701mg</name>
</gene>
<keyword evidence="6" id="KW-0297">G-protein coupled receptor</keyword>
<evidence type="ECO:0000313" key="14">
    <source>
        <dbReference type="Proteomes" id="UP000694892"/>
    </source>
</evidence>
<sequence>IKEINKNPIRLPNVTLGYHIYDSCGSTQRALISLLKILSGTSDPVPNYSCLGMRKVIGFIGDLDTEPTVSMAYILNVLGYSQISYGATDPSLSDRATFPYFFRTVQSDEEEFIALCKLLNYFGWTWVGIIYFDDYSGYRDHQMLLKYLSSEGICVEFTIKLKQNIQEYEIHKETIKTASSGVVIICGDFNYASESPLYYISATVSKKTCIFLSKWLNHVDGLESTAALVSGSLSFMQNRLNNPLDAKFRGFSDSFNPSIFPHDKLLAKLWMYFLYCLSKDEKTNIYFMWDFNIYLHNCSGKEKLTDISEYLNSYHSANVIQAVDIMVMALEDMHNSQTSEKKTWMDNHNQIPRAQCSDNCFPGYRKVPKPGAQSCCYDCIPCPEGEISNTTGINILLMHFVIINAAIDNTYCTHTCTYCLILLTSKCHKVHMLNNIEELKLQT</sequence>
<evidence type="ECO:0000256" key="10">
    <source>
        <dbReference type="ARBA" id="ARBA00023224"/>
    </source>
</evidence>
<dbReference type="InterPro" id="IPR001828">
    <property type="entry name" value="ANF_lig-bd_rcpt"/>
</dbReference>
<evidence type="ECO:0000259" key="12">
    <source>
        <dbReference type="Pfam" id="PF07562"/>
    </source>
</evidence>
<dbReference type="InterPro" id="IPR028082">
    <property type="entry name" value="Peripla_BP_I"/>
</dbReference>
<dbReference type="FunFam" id="3.40.50.2300:FF:000112">
    <property type="entry name" value="Uncharacterized protein"/>
    <property type="match status" value="1"/>
</dbReference>
<accession>A0A974HZR0</accession>
<proteinExistence type="predicted"/>